<evidence type="ECO:0000313" key="2">
    <source>
        <dbReference type="Proteomes" id="UP000278334"/>
    </source>
</evidence>
<dbReference type="AlphaFoldDB" id="A0A3G3IJ69"/>
<gene>
    <name evidence="1" type="ORF">MS2017_0137</name>
</gene>
<dbReference type="KEGG" id="bthg:MS2017_0137"/>
<proteinExistence type="predicted"/>
<accession>A0A3G3IJ69</accession>
<dbReference type="Proteomes" id="UP000278334">
    <property type="component" value="Chromosome"/>
</dbReference>
<sequence>MLVLTPSISNKNTQAKISTIFKNIVDSSLKNYARIYMRYTSIITEKWGNKVV</sequence>
<reference evidence="1 2" key="1">
    <citation type="submission" date="2017-11" db="EMBL/GenBank/DDBJ databases">
        <title>Genome sequence of the bacterial symbiont EPR9N from a vent mussel Bathymodiolus thermophilus.</title>
        <authorList>
            <person name="Won Y.-J."/>
        </authorList>
    </citation>
    <scope>NUCLEOTIDE SEQUENCE [LARGE SCALE GENOMIC DNA]</scope>
    <source>
        <strain evidence="1 2">EPR9N</strain>
    </source>
</reference>
<evidence type="ECO:0000313" key="1">
    <source>
        <dbReference type="EMBL" id="AYQ55896.1"/>
    </source>
</evidence>
<name>A0A3G3IJ69_9GAMM</name>
<protein>
    <submittedName>
        <fullName evidence="1">Uncharacterized protein</fullName>
    </submittedName>
</protein>
<dbReference type="EMBL" id="CP024634">
    <property type="protein sequence ID" value="AYQ55896.1"/>
    <property type="molecule type" value="Genomic_DNA"/>
</dbReference>
<organism evidence="1 2">
    <name type="scientific">Bathymodiolus thermophilus thioautotrophic gill symbiont</name>
    <dbReference type="NCBI Taxonomy" id="2360"/>
    <lineage>
        <taxon>Bacteria</taxon>
        <taxon>Pseudomonadati</taxon>
        <taxon>Pseudomonadota</taxon>
        <taxon>Gammaproteobacteria</taxon>
        <taxon>sulfur-oxidizing symbionts</taxon>
    </lineage>
</organism>